<dbReference type="Pfam" id="PF10035">
    <property type="entry name" value="DUF2179"/>
    <property type="match status" value="1"/>
</dbReference>
<feature type="domain" description="DUF2179" evidence="7">
    <location>
        <begin position="220"/>
        <end position="274"/>
    </location>
</feature>
<dbReference type="PANTHER" id="PTHR33545">
    <property type="entry name" value="UPF0750 MEMBRANE PROTEIN YITT-RELATED"/>
    <property type="match status" value="1"/>
</dbReference>
<accession>D2MMJ0</accession>
<dbReference type="InterPro" id="IPR019264">
    <property type="entry name" value="DUF2179"/>
</dbReference>
<keyword evidence="4 6" id="KW-1133">Transmembrane helix</keyword>
<evidence type="ECO:0000313" key="8">
    <source>
        <dbReference type="EMBL" id="EFC06266.1"/>
    </source>
</evidence>
<feature type="transmembrane region" description="Helical" evidence="6">
    <location>
        <begin position="104"/>
        <end position="123"/>
    </location>
</feature>
<keyword evidence="2" id="KW-1003">Cell membrane</keyword>
<dbReference type="InterPro" id="IPR051461">
    <property type="entry name" value="UPF0750_membrane"/>
</dbReference>
<evidence type="ECO:0000256" key="6">
    <source>
        <dbReference type="SAM" id="Phobius"/>
    </source>
</evidence>
<dbReference type="Proteomes" id="UP000005017">
    <property type="component" value="Unassembled WGS sequence"/>
</dbReference>
<evidence type="ECO:0000256" key="3">
    <source>
        <dbReference type="ARBA" id="ARBA00022692"/>
    </source>
</evidence>
<dbReference type="Gene3D" id="3.30.70.120">
    <property type="match status" value="1"/>
</dbReference>
<dbReference type="GO" id="GO:0005886">
    <property type="term" value="C:plasma membrane"/>
    <property type="evidence" value="ECO:0007669"/>
    <property type="project" value="UniProtKB-SubCell"/>
</dbReference>
<evidence type="ECO:0000256" key="4">
    <source>
        <dbReference type="ARBA" id="ARBA00022989"/>
    </source>
</evidence>
<dbReference type="PIRSF" id="PIRSF006483">
    <property type="entry name" value="Membrane_protein_YitT"/>
    <property type="match status" value="1"/>
</dbReference>
<dbReference type="EMBL" id="ADFR01000002">
    <property type="protein sequence ID" value="EFC06266.1"/>
    <property type="molecule type" value="Genomic_DNA"/>
</dbReference>
<dbReference type="STRING" id="679192.HMPREF9013_0969"/>
<dbReference type="PANTHER" id="PTHR33545:SF9">
    <property type="entry name" value="UPF0750 MEMBRANE PROTEIN YITE"/>
    <property type="match status" value="1"/>
</dbReference>
<sequence length="284" mass="30459">MNGKMIKNISCVVIGTFLLTVSVQFFILPYHILSGGVAGLAVAFNPFFHINETLFANVLVVVLFVIGSWALGKDFAINTMVSSLLYPVFNSLLSQVSLSIEIPMILASFYAGLIGGTGIGLVMRTGASTGGMDVPPLIFHKYFGARISALVIITDGLTVLLGIMAYGLSAALIGLVSVFATATSIDRVLSYGRGSRAKSVQIISEHWEEIILEISKRLQRSATVIQSTGGFTKEVKPMVLCAVSDKQYSELMTIINEIDDKAFVITTDASDMHGEGFTYPSIGI</sequence>
<organism evidence="8 9">
    <name type="scientific">Bulleidia extructa W1219</name>
    <dbReference type="NCBI Taxonomy" id="679192"/>
    <lineage>
        <taxon>Bacteria</taxon>
        <taxon>Bacillati</taxon>
        <taxon>Bacillota</taxon>
        <taxon>Erysipelotrichia</taxon>
        <taxon>Erysipelotrichales</taxon>
        <taxon>Erysipelotrichaceae</taxon>
        <taxon>Bulleidia</taxon>
    </lineage>
</organism>
<evidence type="ECO:0000256" key="5">
    <source>
        <dbReference type="ARBA" id="ARBA00023136"/>
    </source>
</evidence>
<dbReference type="RefSeq" id="WP_006626611.1">
    <property type="nucleotide sequence ID" value="NZ_ADFR01000002.1"/>
</dbReference>
<keyword evidence="9" id="KW-1185">Reference proteome</keyword>
<comment type="subcellular location">
    <subcellularLocation>
        <location evidence="1">Cell membrane</location>
        <topology evidence="1">Multi-pass membrane protein</topology>
    </subcellularLocation>
</comment>
<reference evidence="9" key="1">
    <citation type="submission" date="2009-12" db="EMBL/GenBank/DDBJ databases">
        <title>Sequence of Clostridiales genomosp. BVAB3 str. UPII9-5.</title>
        <authorList>
            <person name="Madupu R."/>
            <person name="Durkin A.S."/>
            <person name="Torralba M."/>
            <person name="Methe B."/>
            <person name="Sutton G.G."/>
            <person name="Strausberg R.L."/>
            <person name="Nelson K.E."/>
        </authorList>
    </citation>
    <scope>NUCLEOTIDE SEQUENCE [LARGE SCALE GENOMIC DNA]</scope>
    <source>
        <strain evidence="9">W1219</strain>
    </source>
</reference>
<protein>
    <recommendedName>
        <fullName evidence="7">DUF2179 domain-containing protein</fullName>
    </recommendedName>
</protein>
<dbReference type="OrthoDB" id="1758221at2"/>
<keyword evidence="3 6" id="KW-0812">Transmembrane</keyword>
<dbReference type="AlphaFoldDB" id="D2MMJ0"/>
<evidence type="ECO:0000313" key="9">
    <source>
        <dbReference type="Proteomes" id="UP000005017"/>
    </source>
</evidence>
<dbReference type="InterPro" id="IPR015867">
    <property type="entry name" value="N-reg_PII/ATP_PRibTrfase_C"/>
</dbReference>
<evidence type="ECO:0000256" key="1">
    <source>
        <dbReference type="ARBA" id="ARBA00004651"/>
    </source>
</evidence>
<feature type="transmembrane region" description="Helical" evidence="6">
    <location>
        <begin position="12"/>
        <end position="33"/>
    </location>
</feature>
<comment type="caution">
    <text evidence="8">The sequence shown here is derived from an EMBL/GenBank/DDBJ whole genome shotgun (WGS) entry which is preliminary data.</text>
</comment>
<dbReference type="Pfam" id="PF02588">
    <property type="entry name" value="YitT_membrane"/>
    <property type="match status" value="1"/>
</dbReference>
<evidence type="ECO:0000256" key="2">
    <source>
        <dbReference type="ARBA" id="ARBA00022475"/>
    </source>
</evidence>
<gene>
    <name evidence="8" type="ORF">HMPREF9013_0969</name>
</gene>
<dbReference type="eggNOG" id="COG1284">
    <property type="taxonomic scope" value="Bacteria"/>
</dbReference>
<name>D2MMJ0_9FIRM</name>
<feature type="transmembrane region" description="Helical" evidence="6">
    <location>
        <begin position="53"/>
        <end position="72"/>
    </location>
</feature>
<keyword evidence="5 6" id="KW-0472">Membrane</keyword>
<proteinExistence type="predicted"/>
<dbReference type="CDD" id="cd16380">
    <property type="entry name" value="YitT_C"/>
    <property type="match status" value="1"/>
</dbReference>
<evidence type="ECO:0000259" key="7">
    <source>
        <dbReference type="Pfam" id="PF10035"/>
    </source>
</evidence>
<dbReference type="InterPro" id="IPR003740">
    <property type="entry name" value="YitT"/>
</dbReference>